<dbReference type="EMBL" id="PUHW01000038">
    <property type="protein sequence ID" value="KAG0690264.1"/>
    <property type="molecule type" value="Genomic_DNA"/>
</dbReference>
<proteinExistence type="predicted"/>
<protein>
    <submittedName>
        <fullName evidence="1">Uncharacterized protein</fullName>
    </submittedName>
</protein>
<evidence type="ECO:0000313" key="1">
    <source>
        <dbReference type="EMBL" id="KAG0690264.1"/>
    </source>
</evidence>
<organism evidence="1 2">
    <name type="scientific">Pichia californica</name>
    <dbReference type="NCBI Taxonomy" id="460514"/>
    <lineage>
        <taxon>Eukaryota</taxon>
        <taxon>Fungi</taxon>
        <taxon>Dikarya</taxon>
        <taxon>Ascomycota</taxon>
        <taxon>Saccharomycotina</taxon>
        <taxon>Pichiomycetes</taxon>
        <taxon>Pichiales</taxon>
        <taxon>Pichiaceae</taxon>
        <taxon>Pichia</taxon>
    </lineage>
</organism>
<accession>A0A9P6WN95</accession>
<evidence type="ECO:0000313" key="2">
    <source>
        <dbReference type="Proteomes" id="UP000697127"/>
    </source>
</evidence>
<dbReference type="Proteomes" id="UP000697127">
    <property type="component" value="Unassembled WGS sequence"/>
</dbReference>
<dbReference type="AlphaFoldDB" id="A0A9P6WN95"/>
<reference evidence="1" key="1">
    <citation type="submission" date="2020-11" db="EMBL/GenBank/DDBJ databases">
        <title>Kefir isolates.</title>
        <authorList>
            <person name="Marcisauskas S."/>
            <person name="Kim Y."/>
            <person name="Blasche S."/>
        </authorList>
    </citation>
    <scope>NUCLEOTIDE SEQUENCE</scope>
    <source>
        <strain evidence="1">Olga-1</strain>
    </source>
</reference>
<sequence>MAFYKPSNTFKIFQTFPPLTNSETITFNNSNCYVDNYDNDIKYNIVFDNSFFSMKSNNNFSKIKRESLLTSLYSTHVVNKKMKALCGPSNHSNNLAWLDEDYTYNFEWLFSYNNSNNDDNYHNIKSWMDNVDNFGLNSLFKCNSNLNTLWMEKTKDFNIRNLFYTSSNVDWLSNFDDDNTLGIDMLFNNILSTDGNYNSSIFKESIFENFLSFDDHLEVSLPLLLLAINIADMLKPKSKPMENQILIFEEPLVKEKSLDEIISDYSDSDDESNSYSFSLSSSSSYTEPDECGIPDKYFVLL</sequence>
<comment type="caution">
    <text evidence="1">The sequence shown here is derived from an EMBL/GenBank/DDBJ whole genome shotgun (WGS) entry which is preliminary data.</text>
</comment>
<keyword evidence="2" id="KW-1185">Reference proteome</keyword>
<gene>
    <name evidence="1" type="ORF">C6P40_003378</name>
</gene>
<name>A0A9P6WN95_9ASCO</name>